<evidence type="ECO:0000313" key="5">
    <source>
        <dbReference type="EMBL" id="CAF3865596.1"/>
    </source>
</evidence>
<dbReference type="Proteomes" id="UP000677228">
    <property type="component" value="Unassembled WGS sequence"/>
</dbReference>
<dbReference type="InterPro" id="IPR055588">
    <property type="entry name" value="DUF7164"/>
</dbReference>
<keyword evidence="6" id="KW-1185">Reference proteome</keyword>
<sequence length="448" mass="51924">MYKKQASPEVTEPSPSLPLNKVGPTIGTAIASQIVSTITETTRLVINTTIPSVVIPSSNLSNTHFCSENRQESDPVQRAVLTYYPYHQEEYFFPEIRWLYRSWLEMMLDEPDKWRTDLVIFTYKFSAAFKSLNCINEIRKDVNEPPRCRIILYIPITLRNDNNTKNNFENAFADERTSQNNTSILTIPHVFNKETFNNDRSISLYRNLRTYGYIDSINAIYEGYSTFQMYDYVLRTDIDIFITRNFSKYVPDPCILLTGGGGYGTDYNRRKLRRIAKDMELMHLNISGMGSTWYGPPYSAYLIANLTLDSMLYLAINEFSGPERDGKVGTILWPEWHYGVLLLYGQHLAINHLVAQRNLSVRIAHEMLDQSTTNNDTNYMKQNLRLVLHCWHTDVPFSKFAFKMGHYNKTDPKQFIDKPTAQAYAMRIAIESRLMSLEQLGAKLKEFE</sequence>
<dbReference type="Proteomes" id="UP000663829">
    <property type="component" value="Unassembled WGS sequence"/>
</dbReference>
<comment type="caution">
    <text evidence="2">The sequence shown here is derived from an EMBL/GenBank/DDBJ whole genome shotgun (WGS) entry which is preliminary data.</text>
</comment>
<dbReference type="EMBL" id="CAJNOK010010000">
    <property type="protein sequence ID" value="CAF1103746.1"/>
    <property type="molecule type" value="Genomic_DNA"/>
</dbReference>
<name>A0A813QLV7_9BILA</name>
<evidence type="ECO:0000313" key="2">
    <source>
        <dbReference type="EMBL" id="CAF0768936.1"/>
    </source>
</evidence>
<evidence type="ECO:0000259" key="1">
    <source>
        <dbReference type="Pfam" id="PF23741"/>
    </source>
</evidence>
<accession>A0A813QLV7</accession>
<dbReference type="AlphaFoldDB" id="A0A813QLV7"/>
<evidence type="ECO:0000313" key="3">
    <source>
        <dbReference type="EMBL" id="CAF1103746.1"/>
    </source>
</evidence>
<protein>
    <recommendedName>
        <fullName evidence="1">DUF7164 domain-containing protein</fullName>
    </recommendedName>
</protein>
<dbReference type="Proteomes" id="UP000681722">
    <property type="component" value="Unassembled WGS sequence"/>
</dbReference>
<organism evidence="2 6">
    <name type="scientific">Didymodactylos carnosus</name>
    <dbReference type="NCBI Taxonomy" id="1234261"/>
    <lineage>
        <taxon>Eukaryota</taxon>
        <taxon>Metazoa</taxon>
        <taxon>Spiralia</taxon>
        <taxon>Gnathifera</taxon>
        <taxon>Rotifera</taxon>
        <taxon>Eurotatoria</taxon>
        <taxon>Bdelloidea</taxon>
        <taxon>Philodinida</taxon>
        <taxon>Philodinidae</taxon>
        <taxon>Didymodactylos</taxon>
    </lineage>
</organism>
<reference evidence="2" key="1">
    <citation type="submission" date="2021-02" db="EMBL/GenBank/DDBJ databases">
        <authorList>
            <person name="Nowell W R."/>
        </authorList>
    </citation>
    <scope>NUCLEOTIDE SEQUENCE</scope>
</reference>
<gene>
    <name evidence="2" type="ORF">GPM918_LOCUS1814</name>
    <name evidence="3" type="ORF">OVA965_LOCUS19423</name>
    <name evidence="4" type="ORF">SRO942_LOCUS1814</name>
    <name evidence="5" type="ORF">TMI583_LOCUS19450</name>
</gene>
<dbReference type="Pfam" id="PF23741">
    <property type="entry name" value="DUF7164"/>
    <property type="match status" value="1"/>
</dbReference>
<proteinExistence type="predicted"/>
<dbReference type="EMBL" id="CAJNOQ010000182">
    <property type="protein sequence ID" value="CAF0768936.1"/>
    <property type="molecule type" value="Genomic_DNA"/>
</dbReference>
<dbReference type="EMBL" id="CAJOBA010010253">
    <property type="protein sequence ID" value="CAF3865596.1"/>
    <property type="molecule type" value="Genomic_DNA"/>
</dbReference>
<evidence type="ECO:0000313" key="6">
    <source>
        <dbReference type="Proteomes" id="UP000663829"/>
    </source>
</evidence>
<dbReference type="EMBL" id="CAJOBC010000182">
    <property type="protein sequence ID" value="CAF3550811.1"/>
    <property type="molecule type" value="Genomic_DNA"/>
</dbReference>
<feature type="domain" description="DUF7164" evidence="1">
    <location>
        <begin position="73"/>
        <end position="445"/>
    </location>
</feature>
<dbReference type="Proteomes" id="UP000682733">
    <property type="component" value="Unassembled WGS sequence"/>
</dbReference>
<dbReference type="OrthoDB" id="330499at2759"/>
<evidence type="ECO:0000313" key="4">
    <source>
        <dbReference type="EMBL" id="CAF3550811.1"/>
    </source>
</evidence>